<evidence type="ECO:0000259" key="1">
    <source>
        <dbReference type="Pfam" id="PF13568"/>
    </source>
</evidence>
<sequence>MKKLFVAVVVLFGTINLVYAQGARVGVKLGTNLNKISGQSFKDGFDLSYHVGGFLELDINRKWGIQPEVLWSQTSTKRTNFNAIYPTEINPFNNNEKIKLDYLSIPVLLRYSVGGILTLNVGPQFGILLNQDKTLLQNGETAFKSGDFSMVAGGQLNFKFLRIYGRYNIGLQNINDIDNKDKWTNQQIQLGLGLRF</sequence>
<feature type="domain" description="Outer membrane protein beta-barrel" evidence="1">
    <location>
        <begin position="20"/>
        <end position="174"/>
    </location>
</feature>
<dbReference type="RefSeq" id="WP_353550482.1">
    <property type="nucleotide sequence ID" value="NZ_AP029612.1"/>
</dbReference>
<accession>A0AAT9GI46</accession>
<dbReference type="InterPro" id="IPR011250">
    <property type="entry name" value="OMP/PagP_B-barrel"/>
</dbReference>
<proteinExistence type="predicted"/>
<dbReference type="AlphaFoldDB" id="A0AAT9GI46"/>
<gene>
    <name evidence="2" type="ORF">KACHI17_10760</name>
</gene>
<dbReference type="Pfam" id="PF13568">
    <property type="entry name" value="OMP_b-brl_2"/>
    <property type="match status" value="1"/>
</dbReference>
<organism evidence="2">
    <name type="scientific">Sediminibacterium sp. KACHI17</name>
    <dbReference type="NCBI Taxonomy" id="1751071"/>
    <lineage>
        <taxon>Bacteria</taxon>
        <taxon>Pseudomonadati</taxon>
        <taxon>Bacteroidota</taxon>
        <taxon>Chitinophagia</taxon>
        <taxon>Chitinophagales</taxon>
        <taxon>Chitinophagaceae</taxon>
        <taxon>Sediminibacterium</taxon>
    </lineage>
</organism>
<name>A0AAT9GI46_9BACT</name>
<reference evidence="2" key="1">
    <citation type="submission" date="2024-02" db="EMBL/GenBank/DDBJ databases">
        <title>Sediminibacterium planktonica sp. nov. and Sediminibacterium longus sp. nov., isolated from surface lake and river water.</title>
        <authorList>
            <person name="Watanabe K."/>
            <person name="Takemine S."/>
            <person name="Ishii Y."/>
            <person name="Ogata Y."/>
            <person name="Shindo C."/>
            <person name="Suda W."/>
        </authorList>
    </citation>
    <scope>NUCLEOTIDE SEQUENCE</scope>
    <source>
        <strain evidence="2">KACHI17</strain>
    </source>
</reference>
<dbReference type="InterPro" id="IPR025665">
    <property type="entry name" value="Beta-barrel_OMP_2"/>
</dbReference>
<dbReference type="SUPFAM" id="SSF56925">
    <property type="entry name" value="OMPA-like"/>
    <property type="match status" value="1"/>
</dbReference>
<dbReference type="EMBL" id="AP029612">
    <property type="protein sequence ID" value="BFG70195.1"/>
    <property type="molecule type" value="Genomic_DNA"/>
</dbReference>
<protein>
    <submittedName>
        <fullName evidence="2">Porin family protein</fullName>
    </submittedName>
</protein>
<evidence type="ECO:0000313" key="2">
    <source>
        <dbReference type="EMBL" id="BFG70195.1"/>
    </source>
</evidence>